<evidence type="ECO:0000313" key="2">
    <source>
        <dbReference type="EMBL" id="ACO66365.1"/>
    </source>
</evidence>
<dbReference type="EMBL" id="CP001330">
    <property type="protein sequence ID" value="ACO66365.1"/>
    <property type="molecule type" value="Genomic_DNA"/>
</dbReference>
<feature type="region of interest" description="Disordered" evidence="1">
    <location>
        <begin position="270"/>
        <end position="297"/>
    </location>
</feature>
<feature type="region of interest" description="Disordered" evidence="1">
    <location>
        <begin position="1"/>
        <end position="251"/>
    </location>
</feature>
<proteinExistence type="predicted"/>
<dbReference type="AlphaFoldDB" id="C1EDI0"/>
<feature type="compositionally biased region" description="Acidic residues" evidence="1">
    <location>
        <begin position="217"/>
        <end position="227"/>
    </location>
</feature>
<reference evidence="2 3" key="1">
    <citation type="journal article" date="2009" name="Science">
        <title>Green evolution and dynamic adaptations revealed by genomes of the marine picoeukaryotes Micromonas.</title>
        <authorList>
            <person name="Worden A.Z."/>
            <person name="Lee J.H."/>
            <person name="Mock T."/>
            <person name="Rouze P."/>
            <person name="Simmons M.P."/>
            <person name="Aerts A.L."/>
            <person name="Allen A.E."/>
            <person name="Cuvelier M.L."/>
            <person name="Derelle E."/>
            <person name="Everett M.V."/>
            <person name="Foulon E."/>
            <person name="Grimwood J."/>
            <person name="Gundlach H."/>
            <person name="Henrissat B."/>
            <person name="Napoli C."/>
            <person name="McDonald S.M."/>
            <person name="Parker M.S."/>
            <person name="Rombauts S."/>
            <person name="Salamov A."/>
            <person name="Von Dassow P."/>
            <person name="Badger J.H."/>
            <person name="Coutinho P.M."/>
            <person name="Demir E."/>
            <person name="Dubchak I."/>
            <person name="Gentemann C."/>
            <person name="Eikrem W."/>
            <person name="Gready J.E."/>
            <person name="John U."/>
            <person name="Lanier W."/>
            <person name="Lindquist E.A."/>
            <person name="Lucas S."/>
            <person name="Mayer K.F."/>
            <person name="Moreau H."/>
            <person name="Not F."/>
            <person name="Otillar R."/>
            <person name="Panaud O."/>
            <person name="Pangilinan J."/>
            <person name="Paulsen I."/>
            <person name="Piegu B."/>
            <person name="Poliakov A."/>
            <person name="Robbens S."/>
            <person name="Schmutz J."/>
            <person name="Toulza E."/>
            <person name="Wyss T."/>
            <person name="Zelensky A."/>
            <person name="Zhou K."/>
            <person name="Armbrust E.V."/>
            <person name="Bhattacharya D."/>
            <person name="Goodenough U.W."/>
            <person name="Van de Peer Y."/>
            <person name="Grigoriev I.V."/>
        </authorList>
    </citation>
    <scope>NUCLEOTIDE SEQUENCE [LARGE SCALE GENOMIC DNA]</scope>
    <source>
        <strain evidence="3">RCC299 / NOUM17</strain>
    </source>
</reference>
<feature type="compositionally biased region" description="Basic and acidic residues" evidence="1">
    <location>
        <begin position="1"/>
        <end position="15"/>
    </location>
</feature>
<feature type="compositionally biased region" description="Polar residues" evidence="1">
    <location>
        <begin position="271"/>
        <end position="286"/>
    </location>
</feature>
<keyword evidence="3" id="KW-1185">Reference proteome</keyword>
<name>C1EDI0_MICCC</name>
<dbReference type="Proteomes" id="UP000002009">
    <property type="component" value="Chromosome 11"/>
</dbReference>
<feature type="compositionally biased region" description="Low complexity" evidence="1">
    <location>
        <begin position="84"/>
        <end position="96"/>
    </location>
</feature>
<evidence type="ECO:0000256" key="1">
    <source>
        <dbReference type="SAM" id="MobiDB-lite"/>
    </source>
</evidence>
<sequence>MRISRRRSEGGDEFRGGVPGSSGVWGGGAARRRSPSPGPARQTGVNPAVGGGGGGGGGGRGGEAGGVHVRRGSSEGVHPGGGSPRASSAFASARPFKFAGESGLGSGLGVSPPRSTPPVAPGVGGGSEDDRELILLSLESRASTPDPILLPAADAPSSYPASEGTAGDDRPYGTEDDDDDVLEQSAIIASQLAGADTDTDEEEDGDDEERQVLGSGTDDDDDATFDETSERGSGLGGTSSSGGEDDVDDELKDFGFTNVATLAQENLRRLSISQSRGQSAAPTPRTSIAAPRVSVRGPRLSQVVHSLRMHQEHGEGDEGEDATTEGRG</sequence>
<feature type="compositionally biased region" description="Gly residues" evidence="1">
    <location>
        <begin position="49"/>
        <end position="65"/>
    </location>
</feature>
<feature type="compositionally biased region" description="Low complexity" evidence="1">
    <location>
        <begin position="145"/>
        <end position="162"/>
    </location>
</feature>
<dbReference type="InParanoid" id="C1EDI0"/>
<evidence type="ECO:0000313" key="3">
    <source>
        <dbReference type="Proteomes" id="UP000002009"/>
    </source>
</evidence>
<organism evidence="2 3">
    <name type="scientific">Micromonas commoda (strain RCC299 / NOUM17 / CCMP2709)</name>
    <name type="common">Picoplanktonic green alga</name>
    <dbReference type="NCBI Taxonomy" id="296587"/>
    <lineage>
        <taxon>Eukaryota</taxon>
        <taxon>Viridiplantae</taxon>
        <taxon>Chlorophyta</taxon>
        <taxon>Mamiellophyceae</taxon>
        <taxon>Mamiellales</taxon>
        <taxon>Mamiellaceae</taxon>
        <taxon>Micromonas</taxon>
    </lineage>
</organism>
<dbReference type="RefSeq" id="XP_002505107.1">
    <property type="nucleotide sequence ID" value="XM_002505061.1"/>
</dbReference>
<gene>
    <name evidence="2" type="ORF">MICPUN_109105</name>
</gene>
<dbReference type="KEGG" id="mis:MICPUN_109105"/>
<feature type="region of interest" description="Disordered" evidence="1">
    <location>
        <begin position="309"/>
        <end position="328"/>
    </location>
</feature>
<feature type="compositionally biased region" description="Acidic residues" evidence="1">
    <location>
        <begin position="197"/>
        <end position="209"/>
    </location>
</feature>
<feature type="compositionally biased region" description="Acidic residues" evidence="1">
    <location>
        <begin position="317"/>
        <end position="328"/>
    </location>
</feature>
<dbReference type="GeneID" id="8247227"/>
<feature type="compositionally biased region" description="Gly residues" evidence="1">
    <location>
        <begin position="17"/>
        <end position="29"/>
    </location>
</feature>
<protein>
    <submittedName>
        <fullName evidence="2">Uncharacterized protein</fullName>
    </submittedName>
</protein>
<accession>C1EDI0</accession>